<dbReference type="AlphaFoldDB" id="A0A8I0MVM8"/>
<dbReference type="EMBL" id="AQHF01000020">
    <property type="protein sequence ID" value="MBE0346075.1"/>
    <property type="molecule type" value="Genomic_DNA"/>
</dbReference>
<name>A0A8I0MVM8_9GAMM</name>
<sequence>MDLNLWKGISSFVAIDKYPTLPCPYCAAMGLKLEQSSIQARVVTEGKLLEESKRYQRDKDASVKKRKERHSNTEESDPFLVKLILAAFDYYSEATSPINGVPHLFNSFYHCEKCNGNVSASGVLLKPKMGLEDKPKPDFVKVEHFSPTVPIFNLSENTPHEVGKELFDAFKHFHFDTPSSASKLRRAIERFCDDMKLDGKVLHSRIDQLKKTYPEEAKQLLALKLIGNEGTHGSGVEELDLLYAFQIFQVVLELYDRKARLDSIQSCYAKLADKYDKKKQKQLVHKTPAV</sequence>
<evidence type="ECO:0000313" key="2">
    <source>
        <dbReference type="EMBL" id="MBE0346075.1"/>
    </source>
</evidence>
<dbReference type="RefSeq" id="WP_147391209.1">
    <property type="nucleotide sequence ID" value="NZ_AQHF01000020.1"/>
</dbReference>
<dbReference type="InterPro" id="IPR025285">
    <property type="entry name" value="DUF4145"/>
</dbReference>
<gene>
    <name evidence="2" type="ORF">PPEP_a1097</name>
</gene>
<keyword evidence="3" id="KW-1185">Reference proteome</keyword>
<proteinExistence type="predicted"/>
<comment type="caution">
    <text evidence="2">The sequence shown here is derived from an EMBL/GenBank/DDBJ whole genome shotgun (WGS) entry which is preliminary data.</text>
</comment>
<evidence type="ECO:0000259" key="1">
    <source>
        <dbReference type="Pfam" id="PF13643"/>
    </source>
</evidence>
<reference evidence="2 3" key="1">
    <citation type="submission" date="2015-06" db="EMBL/GenBank/DDBJ databases">
        <title>Genome sequence of Pseudoalteromonas peptidolytica.</title>
        <authorList>
            <person name="Xie B.-B."/>
            <person name="Rong J.-C."/>
            <person name="Qin Q.-L."/>
            <person name="Zhang Y.-Z."/>
        </authorList>
    </citation>
    <scope>NUCLEOTIDE SEQUENCE [LARGE SCALE GENOMIC DNA]</scope>
    <source>
        <strain evidence="2 3">F12-50-A1</strain>
    </source>
</reference>
<evidence type="ECO:0000313" key="3">
    <source>
        <dbReference type="Proteomes" id="UP000660708"/>
    </source>
</evidence>
<dbReference type="Proteomes" id="UP000660708">
    <property type="component" value="Unassembled WGS sequence"/>
</dbReference>
<protein>
    <recommendedName>
        <fullName evidence="1">DUF4145 domain-containing protein</fullName>
    </recommendedName>
</protein>
<accession>A0A8I0MVM8</accession>
<dbReference type="Pfam" id="PF13643">
    <property type="entry name" value="DUF4145"/>
    <property type="match status" value="1"/>
</dbReference>
<organism evidence="2 3">
    <name type="scientific">Pseudoalteromonas peptidolytica F12-50-A1</name>
    <dbReference type="NCBI Taxonomy" id="1315280"/>
    <lineage>
        <taxon>Bacteria</taxon>
        <taxon>Pseudomonadati</taxon>
        <taxon>Pseudomonadota</taxon>
        <taxon>Gammaproteobacteria</taxon>
        <taxon>Alteromonadales</taxon>
        <taxon>Pseudoalteromonadaceae</taxon>
        <taxon>Pseudoalteromonas</taxon>
    </lineage>
</organism>
<feature type="domain" description="DUF4145" evidence="1">
    <location>
        <begin position="169"/>
        <end position="247"/>
    </location>
</feature>